<dbReference type="InterPro" id="IPR036291">
    <property type="entry name" value="NAD(P)-bd_dom_sf"/>
</dbReference>
<dbReference type="GO" id="GO:0008460">
    <property type="term" value="F:dTDP-glucose 4,6-dehydratase activity"/>
    <property type="evidence" value="ECO:0007669"/>
    <property type="project" value="UniProtKB-EC"/>
</dbReference>
<organism evidence="9 10">
    <name type="scientific">Marinobacter pelagius</name>
    <dbReference type="NCBI Taxonomy" id="379482"/>
    <lineage>
        <taxon>Bacteria</taxon>
        <taxon>Pseudomonadati</taxon>
        <taxon>Pseudomonadota</taxon>
        <taxon>Gammaproteobacteria</taxon>
        <taxon>Pseudomonadales</taxon>
        <taxon>Marinobacteraceae</taxon>
        <taxon>Marinobacter</taxon>
    </lineage>
</organism>
<comment type="similarity">
    <text evidence="3 7">Belongs to the NAD(P)-dependent epimerase/dehydratase family. dTDP-glucose dehydratase subfamily.</text>
</comment>
<dbReference type="InterPro" id="IPR005888">
    <property type="entry name" value="dTDP_Gluc_deHydtase"/>
</dbReference>
<dbReference type="NCBIfam" id="TIGR01181">
    <property type="entry name" value="dTDP_gluc_dehyt"/>
    <property type="match status" value="1"/>
</dbReference>
<gene>
    <name evidence="9" type="ORF">DET50_12415</name>
</gene>
<sequence length="399" mass="45416">MKLLITGGAGFIGSAVIRHIIQNTQDEVVNLDKLTYAGNLESLAQVSDSERYSFEQVDICNRAEVDRVLAQHKPDAIMHLAAESHVDRSIDGPAEFIETNIVGTYTQLEATRQYWQALDGDKKAHFRFHHISTDEVYGDLPHPDEVADAEEYLFTEQTSYAPSSPYSASKASSDHLVRGWRRTYGLPTLVTNCSNNYGPYHFPEKLIPLMILNALEGKPLPVYGKGDQVRDWLYVEDHARALYKVATEGQPGETYNIGGHNEKQNIEVVHTLCDILQELRPQEQSYRNFITTVKDRPGHDRRYAIDASKIQKELGWVPQETFETGIRKAVQWYLDNLGWCQRVQDGSYQRERLGIKNCNFSHGIHERTRKKIEEMFLLPCFSVDSVAKKCFEGGCPYAD</sequence>
<dbReference type="PANTHER" id="PTHR43000">
    <property type="entry name" value="DTDP-D-GLUCOSE 4,6-DEHYDRATASE-RELATED"/>
    <property type="match status" value="1"/>
</dbReference>
<dbReference type="AlphaFoldDB" id="A0A366GDK3"/>
<reference evidence="9 10" key="1">
    <citation type="submission" date="2018-06" db="EMBL/GenBank/DDBJ databases">
        <title>Freshwater and sediment microbial communities from various areas in North America, analyzing microbe dynamics in response to fracking.</title>
        <authorList>
            <person name="Lamendella R."/>
        </authorList>
    </citation>
    <scope>NUCLEOTIDE SEQUENCE [LARGE SCALE GENOMIC DNA]</scope>
    <source>
        <strain evidence="9 10">114J</strain>
    </source>
</reference>
<dbReference type="NCBIfam" id="NF007490">
    <property type="entry name" value="PRK10084.1"/>
    <property type="match status" value="1"/>
</dbReference>
<dbReference type="CDD" id="cd05246">
    <property type="entry name" value="dTDP_GD_SDR_e"/>
    <property type="match status" value="1"/>
</dbReference>
<evidence type="ECO:0000313" key="10">
    <source>
        <dbReference type="Proteomes" id="UP000252995"/>
    </source>
</evidence>
<dbReference type="Pfam" id="PF16363">
    <property type="entry name" value="GDP_Man_Dehyd"/>
    <property type="match status" value="1"/>
</dbReference>
<dbReference type="EMBL" id="QNRO01000024">
    <property type="protein sequence ID" value="RBP25022.1"/>
    <property type="molecule type" value="Genomic_DNA"/>
</dbReference>
<comment type="caution">
    <text evidence="9">The sequence shown here is derived from an EMBL/GenBank/DDBJ whole genome shotgun (WGS) entry which is preliminary data.</text>
</comment>
<evidence type="ECO:0000256" key="5">
    <source>
        <dbReference type="ARBA" id="ARBA00023027"/>
    </source>
</evidence>
<evidence type="ECO:0000259" key="8">
    <source>
        <dbReference type="Pfam" id="PF16363"/>
    </source>
</evidence>
<evidence type="ECO:0000256" key="2">
    <source>
        <dbReference type="ARBA" id="ARBA00001911"/>
    </source>
</evidence>
<comment type="catalytic activity">
    <reaction evidence="1 7">
        <text>dTDP-alpha-D-glucose = dTDP-4-dehydro-6-deoxy-alpha-D-glucose + H2O</text>
        <dbReference type="Rhea" id="RHEA:17221"/>
        <dbReference type="ChEBI" id="CHEBI:15377"/>
        <dbReference type="ChEBI" id="CHEBI:57477"/>
        <dbReference type="ChEBI" id="CHEBI:57649"/>
        <dbReference type="EC" id="4.2.1.46"/>
    </reaction>
</comment>
<proteinExistence type="inferred from homology"/>
<dbReference type="FunFam" id="3.40.50.720:FF:000108">
    <property type="entry name" value="dTDP-glucose 4,6-dehydratase"/>
    <property type="match status" value="1"/>
</dbReference>
<evidence type="ECO:0000256" key="6">
    <source>
        <dbReference type="ARBA" id="ARBA00023239"/>
    </source>
</evidence>
<keyword evidence="6 7" id="KW-0456">Lyase</keyword>
<accession>A0A366GDK3</accession>
<dbReference type="Gene3D" id="3.40.50.720">
    <property type="entry name" value="NAD(P)-binding Rossmann-like Domain"/>
    <property type="match status" value="1"/>
</dbReference>
<dbReference type="OrthoDB" id="9803010at2"/>
<dbReference type="RefSeq" id="WP_113863862.1">
    <property type="nucleotide sequence ID" value="NZ_QNRO01000024.1"/>
</dbReference>
<evidence type="ECO:0000313" key="9">
    <source>
        <dbReference type="EMBL" id="RBP25022.1"/>
    </source>
</evidence>
<protein>
    <recommendedName>
        <fullName evidence="4 7">dTDP-glucose 4,6-dehydratase</fullName>
        <ecNumber evidence="4 7">4.2.1.46</ecNumber>
    </recommendedName>
</protein>
<feature type="domain" description="NAD(P)-binding" evidence="8">
    <location>
        <begin position="4"/>
        <end position="328"/>
    </location>
</feature>
<evidence type="ECO:0000256" key="3">
    <source>
        <dbReference type="ARBA" id="ARBA00008178"/>
    </source>
</evidence>
<dbReference type="InterPro" id="IPR016040">
    <property type="entry name" value="NAD(P)-bd_dom"/>
</dbReference>
<dbReference type="Gene3D" id="3.90.25.10">
    <property type="entry name" value="UDP-galactose 4-epimerase, domain 1"/>
    <property type="match status" value="1"/>
</dbReference>
<evidence type="ECO:0000256" key="1">
    <source>
        <dbReference type="ARBA" id="ARBA00001539"/>
    </source>
</evidence>
<dbReference type="GO" id="GO:0009225">
    <property type="term" value="P:nucleotide-sugar metabolic process"/>
    <property type="evidence" value="ECO:0007669"/>
    <property type="project" value="InterPro"/>
</dbReference>
<dbReference type="EC" id="4.2.1.46" evidence="4 7"/>
<evidence type="ECO:0000256" key="4">
    <source>
        <dbReference type="ARBA" id="ARBA00011990"/>
    </source>
</evidence>
<name>A0A366GDK3_9GAMM</name>
<dbReference type="Proteomes" id="UP000252995">
    <property type="component" value="Unassembled WGS sequence"/>
</dbReference>
<keyword evidence="5" id="KW-0520">NAD</keyword>
<evidence type="ECO:0000256" key="7">
    <source>
        <dbReference type="RuleBase" id="RU004473"/>
    </source>
</evidence>
<dbReference type="SUPFAM" id="SSF51735">
    <property type="entry name" value="NAD(P)-binding Rossmann-fold domains"/>
    <property type="match status" value="1"/>
</dbReference>
<comment type="cofactor">
    <cofactor evidence="2 7">
        <name>NAD(+)</name>
        <dbReference type="ChEBI" id="CHEBI:57540"/>
    </cofactor>
</comment>